<protein>
    <submittedName>
        <fullName evidence="1">Uncharacterized protein</fullName>
    </submittedName>
</protein>
<reference evidence="1 2" key="1">
    <citation type="submission" date="2015-01" db="EMBL/GenBank/DDBJ databases">
        <title>Lifestyle Evolution in Cyanobacterial Symbionts of Sponges.</title>
        <authorList>
            <person name="Burgsdorf I."/>
            <person name="Slaby B.M."/>
            <person name="Handley K.M."/>
            <person name="Haber M."/>
            <person name="Blom J."/>
            <person name="Marshall C.W."/>
            <person name="Gilbert J.A."/>
            <person name="Hentschel U."/>
            <person name="Steindler L."/>
        </authorList>
    </citation>
    <scope>NUCLEOTIDE SEQUENCE [LARGE SCALE GENOMIC DNA]</scope>
    <source>
        <strain evidence="1">SP3</strain>
    </source>
</reference>
<name>A0A0G2HM95_9SYNE</name>
<comment type="caution">
    <text evidence="1">The sequence shown here is derived from an EMBL/GenBank/DDBJ whole genome shotgun (WGS) entry which is preliminary data.</text>
</comment>
<dbReference type="PATRIC" id="fig|1604020.3.peg.340"/>
<accession>A0A0G2HM95</accession>
<dbReference type="Proteomes" id="UP000035067">
    <property type="component" value="Unassembled WGS sequence"/>
</dbReference>
<evidence type="ECO:0000313" key="2">
    <source>
        <dbReference type="Proteomes" id="UP000035067"/>
    </source>
</evidence>
<sequence length="64" mass="6997">MHTLPATGNKAKLLDKARHLFDQAELMAGKGDLKKAAELIVRGLHCEHRAARLGPQVLQLIKSS</sequence>
<organism evidence="1 2">
    <name type="scientific">Candidatus Synechococcus spongiarum SP3</name>
    <dbReference type="NCBI Taxonomy" id="1604020"/>
    <lineage>
        <taxon>Bacteria</taxon>
        <taxon>Bacillati</taxon>
        <taxon>Cyanobacteriota</taxon>
        <taxon>Cyanophyceae</taxon>
        <taxon>Synechococcales</taxon>
        <taxon>Synechococcaceae</taxon>
        <taxon>Synechococcus</taxon>
    </lineage>
</organism>
<dbReference type="EMBL" id="JXQG01000021">
    <property type="protein sequence ID" value="KKZ12429.1"/>
    <property type="molecule type" value="Genomic_DNA"/>
</dbReference>
<proteinExistence type="predicted"/>
<gene>
    <name evidence="1" type="ORF">TE42_04635</name>
</gene>
<dbReference type="AlphaFoldDB" id="A0A0G2HM95"/>
<evidence type="ECO:0000313" key="1">
    <source>
        <dbReference type="EMBL" id="KKZ12429.1"/>
    </source>
</evidence>